<dbReference type="AlphaFoldDB" id="A0A3S4YWS7"/>
<dbReference type="KEGG" id="tbw:NCTC13354_00262"/>
<keyword evidence="1" id="KW-0143">Chaperone</keyword>
<dbReference type="InterPro" id="IPR050289">
    <property type="entry name" value="TorD/DmsD_chaperones"/>
</dbReference>
<keyword evidence="3" id="KW-1185">Reference proteome</keyword>
<reference evidence="2 3" key="1">
    <citation type="submission" date="2018-12" db="EMBL/GenBank/DDBJ databases">
        <authorList>
            <consortium name="Pathogen Informatics"/>
        </authorList>
    </citation>
    <scope>NUCLEOTIDE SEQUENCE [LARGE SCALE GENOMIC DNA]</scope>
    <source>
        <strain evidence="2 3">NCTC13354</strain>
    </source>
</reference>
<gene>
    <name evidence="2" type="ORF">NCTC13354_00262</name>
</gene>
<dbReference type="OrthoDB" id="7849731at2"/>
<protein>
    <submittedName>
        <fullName evidence="2">Uncharacterized component of anaerobic dehydrogenases</fullName>
    </submittedName>
</protein>
<dbReference type="Pfam" id="PF02613">
    <property type="entry name" value="Nitrate_red_del"/>
    <property type="match status" value="1"/>
</dbReference>
<dbReference type="SUPFAM" id="SSF89155">
    <property type="entry name" value="TorD-like"/>
    <property type="match status" value="1"/>
</dbReference>
<name>A0A3S4YWS7_9ACTO</name>
<organism evidence="2 3">
    <name type="scientific">Trueperella bialowiezensis</name>
    <dbReference type="NCBI Taxonomy" id="312285"/>
    <lineage>
        <taxon>Bacteria</taxon>
        <taxon>Bacillati</taxon>
        <taxon>Actinomycetota</taxon>
        <taxon>Actinomycetes</taxon>
        <taxon>Actinomycetales</taxon>
        <taxon>Actinomycetaceae</taxon>
        <taxon>Trueperella</taxon>
    </lineage>
</organism>
<dbReference type="PANTHER" id="PTHR34227">
    <property type="entry name" value="CHAPERONE PROTEIN YCDY"/>
    <property type="match status" value="1"/>
</dbReference>
<evidence type="ECO:0000313" key="3">
    <source>
        <dbReference type="Proteomes" id="UP000269542"/>
    </source>
</evidence>
<evidence type="ECO:0000256" key="1">
    <source>
        <dbReference type="ARBA" id="ARBA00023186"/>
    </source>
</evidence>
<dbReference type="InterPro" id="IPR020945">
    <property type="entry name" value="DMSO/NO3_reduct_chaperone"/>
</dbReference>
<accession>A0A3S4YWS7</accession>
<dbReference type="Proteomes" id="UP000269542">
    <property type="component" value="Chromosome"/>
</dbReference>
<dbReference type="EMBL" id="LR134476">
    <property type="protein sequence ID" value="VEI12574.1"/>
    <property type="molecule type" value="Genomic_DNA"/>
</dbReference>
<sequence>MATPWQDSVPEQRLRAVQRATALFSLARFYVEAPNSEVLRRFTDPQMAATWPVRDERSVAAMEQIASAGDPGRVVADDFAGLFGPAGTVKMAESEYAGDREATGAHSGGSARAGLIRSLREVYRAWRYQPLKMAGFPVDHFSVQLGFLGHLITQVGDDTGAFVQARDFYAGHLGYAERLLDHVERGARSVTYRAIAQMTRAALDVVGDELASVERSRGDE</sequence>
<dbReference type="PANTHER" id="PTHR34227:SF1">
    <property type="entry name" value="DIMETHYL SULFOXIDE REDUCTASE CHAPERONE-RELATED"/>
    <property type="match status" value="1"/>
</dbReference>
<proteinExistence type="predicted"/>
<dbReference type="InterPro" id="IPR036411">
    <property type="entry name" value="TorD-like_sf"/>
</dbReference>
<evidence type="ECO:0000313" key="2">
    <source>
        <dbReference type="EMBL" id="VEI12574.1"/>
    </source>
</evidence>
<dbReference type="RefSeq" id="WP_126415771.1">
    <property type="nucleotide sequence ID" value="NZ_LR134476.1"/>
</dbReference>
<dbReference type="Gene3D" id="1.10.3480.10">
    <property type="entry name" value="TorD-like"/>
    <property type="match status" value="1"/>
</dbReference>